<sequence length="516" mass="59505">MLEDLHLKIRILEKSDYPQLKLLMDSIYDDIGGAWPEHTIFKLMADLPEGQICLVDRDVIVGVALSVEVNYLRFSNPHTYDDLISAKETILNDPEGDALYGLDVLIHKDYRGFRLGRRLYEARKELCRQHNLRAILAGGRIPNYHQYSDEMSPAEYIEAVDHKRIYDPILSFQLSNDFQVTRLLKQYLPEDEKSQGYATLLEWRNIFYEPKRSVLDTRKTIVRIGAIQWQMREVGSVEEMLRQVEYFIDALSSYQSDFALFPEFFNAPLMGLSPNQRNQTEAIRFVAGFTERFKHEMSQMAVSYNINVITGSLPLVVDDQLYNVSYLCRRDGTIELQSKIHITPHERRDWVIEGGNQLRVFETDAGRIGILICYDVEFPELGRILAEQDMDILFVPFWTDTQNGYLRVRHCAQARAIENECYVVICGSCGNLPQVENLDIQYSQAAVFSPSDFSFPHDAVMAETTPNTEMVMLSDLDLDKLISVRSEGSVNNLKDRRMDLYSLDWKGIKNLEVVSS</sequence>
<dbReference type="GO" id="GO:0016787">
    <property type="term" value="F:hydrolase activity"/>
    <property type="evidence" value="ECO:0007669"/>
    <property type="project" value="UniProtKB-KW"/>
</dbReference>
<dbReference type="Proteomes" id="UP000198623">
    <property type="component" value="Unassembled WGS sequence"/>
</dbReference>
<dbReference type="InterPro" id="IPR003010">
    <property type="entry name" value="C-N_Hydrolase"/>
</dbReference>
<dbReference type="EMBL" id="FOOU01000005">
    <property type="protein sequence ID" value="SFG28799.1"/>
    <property type="molecule type" value="Genomic_DNA"/>
</dbReference>
<dbReference type="InterPro" id="IPR036526">
    <property type="entry name" value="C-N_Hydrolase_sf"/>
</dbReference>
<dbReference type="OrthoDB" id="9811121at2"/>
<dbReference type="Gene3D" id="3.40.630.30">
    <property type="match status" value="1"/>
</dbReference>
<evidence type="ECO:0000313" key="4">
    <source>
        <dbReference type="EMBL" id="SFG28799.1"/>
    </source>
</evidence>
<evidence type="ECO:0000256" key="1">
    <source>
        <dbReference type="ARBA" id="ARBA00010613"/>
    </source>
</evidence>
<dbReference type="CDD" id="cd04301">
    <property type="entry name" value="NAT_SF"/>
    <property type="match status" value="1"/>
</dbReference>
<keyword evidence="5" id="KW-1185">Reference proteome</keyword>
<dbReference type="InterPro" id="IPR016181">
    <property type="entry name" value="Acyl_CoA_acyltransferase"/>
</dbReference>
<comment type="similarity">
    <text evidence="1">Belongs to the carbon-nitrogen hydrolase superfamily. NIT1/NIT2 family.</text>
</comment>
<accession>A0A1I2QN98</accession>
<dbReference type="PROSITE" id="PS50263">
    <property type="entry name" value="CN_HYDROLASE"/>
    <property type="match status" value="1"/>
</dbReference>
<name>A0A1I2QN98_9GAMM</name>
<reference evidence="5" key="1">
    <citation type="submission" date="2016-10" db="EMBL/GenBank/DDBJ databases">
        <authorList>
            <person name="Varghese N."/>
            <person name="Submissions S."/>
        </authorList>
    </citation>
    <scope>NUCLEOTIDE SEQUENCE [LARGE SCALE GENOMIC DNA]</scope>
    <source>
        <strain evidence="5">CGMCC 1.10971</strain>
    </source>
</reference>
<dbReference type="CDD" id="cd07574">
    <property type="entry name" value="nitrilase_Rim1_like"/>
    <property type="match status" value="1"/>
</dbReference>
<dbReference type="STRING" id="1045558.SAMN05216175_10513"/>
<dbReference type="PANTHER" id="PTHR23088">
    <property type="entry name" value="NITRILASE-RELATED"/>
    <property type="match status" value="1"/>
</dbReference>
<gene>
    <name evidence="4" type="ORF">SAMN05216175_10513</name>
</gene>
<dbReference type="AlphaFoldDB" id="A0A1I2QN98"/>
<protein>
    <submittedName>
        <fullName evidence="4">Predicted amidohydrolase</fullName>
    </submittedName>
</protein>
<dbReference type="PROSITE" id="PS51186">
    <property type="entry name" value="GNAT"/>
    <property type="match status" value="1"/>
</dbReference>
<evidence type="ECO:0000313" key="5">
    <source>
        <dbReference type="Proteomes" id="UP000198623"/>
    </source>
</evidence>
<dbReference type="PANTHER" id="PTHR23088:SF50">
    <property type="entry name" value="HYDROLASE YHCX"/>
    <property type="match status" value="1"/>
</dbReference>
<feature type="domain" description="CN hydrolase" evidence="2">
    <location>
        <begin position="222"/>
        <end position="478"/>
    </location>
</feature>
<dbReference type="SUPFAM" id="SSF56317">
    <property type="entry name" value="Carbon-nitrogen hydrolase"/>
    <property type="match status" value="1"/>
</dbReference>
<dbReference type="Gene3D" id="3.60.110.10">
    <property type="entry name" value="Carbon-nitrogen hydrolase"/>
    <property type="match status" value="1"/>
</dbReference>
<dbReference type="RefSeq" id="WP_090726870.1">
    <property type="nucleotide sequence ID" value="NZ_FOOU01000005.1"/>
</dbReference>
<dbReference type="GO" id="GO:0016747">
    <property type="term" value="F:acyltransferase activity, transferring groups other than amino-acyl groups"/>
    <property type="evidence" value="ECO:0007669"/>
    <property type="project" value="InterPro"/>
</dbReference>
<dbReference type="PROSITE" id="PS01227">
    <property type="entry name" value="UPF0012"/>
    <property type="match status" value="1"/>
</dbReference>
<dbReference type="SUPFAM" id="SSF55729">
    <property type="entry name" value="Acyl-CoA N-acyltransferases (Nat)"/>
    <property type="match status" value="1"/>
</dbReference>
<feature type="domain" description="N-acetyltransferase" evidence="3">
    <location>
        <begin position="7"/>
        <end position="167"/>
    </location>
</feature>
<dbReference type="InterPro" id="IPR001110">
    <property type="entry name" value="UPF0012_CS"/>
</dbReference>
<evidence type="ECO:0000259" key="2">
    <source>
        <dbReference type="PROSITE" id="PS50263"/>
    </source>
</evidence>
<keyword evidence="4" id="KW-0378">Hydrolase</keyword>
<dbReference type="Pfam" id="PF00795">
    <property type="entry name" value="CN_hydrolase"/>
    <property type="match status" value="1"/>
</dbReference>
<dbReference type="InterPro" id="IPR000182">
    <property type="entry name" value="GNAT_dom"/>
</dbReference>
<proteinExistence type="inferred from homology"/>
<dbReference type="Pfam" id="PF00583">
    <property type="entry name" value="Acetyltransf_1"/>
    <property type="match status" value="1"/>
</dbReference>
<evidence type="ECO:0000259" key="3">
    <source>
        <dbReference type="PROSITE" id="PS51186"/>
    </source>
</evidence>
<organism evidence="4 5">
    <name type="scientific">Neptunomonas qingdaonensis</name>
    <dbReference type="NCBI Taxonomy" id="1045558"/>
    <lineage>
        <taxon>Bacteria</taxon>
        <taxon>Pseudomonadati</taxon>
        <taxon>Pseudomonadota</taxon>
        <taxon>Gammaproteobacteria</taxon>
        <taxon>Oceanospirillales</taxon>
        <taxon>Oceanospirillaceae</taxon>
        <taxon>Neptunomonas</taxon>
    </lineage>
</organism>